<protein>
    <recommendedName>
        <fullName evidence="3">Phage-related protein</fullName>
    </recommendedName>
</protein>
<evidence type="ECO:0000313" key="1">
    <source>
        <dbReference type="EMBL" id="VFR81266.1"/>
    </source>
</evidence>
<dbReference type="Pfam" id="PF05973">
    <property type="entry name" value="Gp49"/>
    <property type="match status" value="1"/>
</dbReference>
<dbReference type="EMBL" id="CAADIM010000018">
    <property type="protein sequence ID" value="VFR81266.1"/>
    <property type="molecule type" value="Genomic_DNA"/>
</dbReference>
<name>A0A484UIS0_9ZZZZ</name>
<dbReference type="InterPro" id="IPR009241">
    <property type="entry name" value="HigB-like"/>
</dbReference>
<dbReference type="EMBL" id="CAADIN010000014">
    <property type="protein sequence ID" value="VFR86313.1"/>
    <property type="molecule type" value="Genomic_DNA"/>
</dbReference>
<accession>A0A484UIS0</accession>
<evidence type="ECO:0008006" key="3">
    <source>
        <dbReference type="Google" id="ProtNLM"/>
    </source>
</evidence>
<organism evidence="2">
    <name type="scientific">plant metagenome</name>
    <dbReference type="NCBI Taxonomy" id="1297885"/>
    <lineage>
        <taxon>unclassified sequences</taxon>
        <taxon>metagenomes</taxon>
        <taxon>organismal metagenomes</taxon>
    </lineage>
</organism>
<reference evidence="2" key="1">
    <citation type="submission" date="2019-03" db="EMBL/GenBank/DDBJ databases">
        <authorList>
            <person name="Danneels B."/>
        </authorList>
    </citation>
    <scope>NUCLEOTIDE SEQUENCE</scope>
</reference>
<evidence type="ECO:0000313" key="2">
    <source>
        <dbReference type="EMBL" id="VFR86313.1"/>
    </source>
</evidence>
<dbReference type="AlphaFoldDB" id="A0A484UIS0"/>
<sequence>MRYTVAYYNASVQANIEEWPAGINASYIRIVEQMAVSGPNLGLPYTRPFGDGLFEIRAKGEEGIGRAFFCSLVGRRIVILHGFIKKTQQTPQKELKLARKRLKEVLNG</sequence>
<gene>
    <name evidence="1" type="ORF">ISE1_2730</name>
    <name evidence="2" type="ORF">ISE2_4481</name>
</gene>
<proteinExistence type="predicted"/>